<dbReference type="EMBL" id="BARU01007294">
    <property type="protein sequence ID" value="GAH43699.1"/>
    <property type="molecule type" value="Genomic_DNA"/>
</dbReference>
<keyword evidence="2" id="KW-0032">Aminotransferase</keyword>
<dbReference type="Pfam" id="PF00155">
    <property type="entry name" value="Aminotran_1_2"/>
    <property type="match status" value="1"/>
</dbReference>
<dbReference type="Gene3D" id="3.40.640.10">
    <property type="entry name" value="Type I PLP-dependent aspartate aminotransferase-like (Major domain)"/>
    <property type="match status" value="1"/>
</dbReference>
<proteinExistence type="inferred from homology"/>
<comment type="caution">
    <text evidence="6">The sequence shown here is derived from an EMBL/GenBank/DDBJ whole genome shotgun (WGS) entry which is preliminary data.</text>
</comment>
<dbReference type="NCBIfam" id="TIGR01141">
    <property type="entry name" value="hisC"/>
    <property type="match status" value="1"/>
</dbReference>
<evidence type="ECO:0000256" key="3">
    <source>
        <dbReference type="ARBA" id="ARBA00022679"/>
    </source>
</evidence>
<evidence type="ECO:0000256" key="1">
    <source>
        <dbReference type="ARBA" id="ARBA00001933"/>
    </source>
</evidence>
<evidence type="ECO:0000256" key="4">
    <source>
        <dbReference type="ARBA" id="ARBA00022898"/>
    </source>
</evidence>
<dbReference type="InterPro" id="IPR005861">
    <property type="entry name" value="HisP_aminotrans"/>
</dbReference>
<organism evidence="6">
    <name type="scientific">marine sediment metagenome</name>
    <dbReference type="NCBI Taxonomy" id="412755"/>
    <lineage>
        <taxon>unclassified sequences</taxon>
        <taxon>metagenomes</taxon>
        <taxon>ecological metagenomes</taxon>
    </lineage>
</organism>
<name>X1GQ04_9ZZZZ</name>
<sequence>MQSLKLKKLVRENILKVKPYQAGKPIEELRREIGTQQIVKLASNENALPPSAKVISAIKNSLKKLNRYPDGGCYYLKKKLAKKLKFNPANLIVGNGSDEIIVLALRAFLKPGEEVVIADPTFLIYKIAARIEGAKIRYVPLKGLRYDLEAMAAAVNRKTRIVFIANPDNPTGTYLTRREIGRFLSSISPRTITFFDEAYYEFAKDYPGFPDTLKLTRKYNIITTRTFSKIHSLAGLRIGYGVARKEIIGYLDRVREPFNVNSPAQAAALAALDDQQHVKRTLEIVKKGKDYLYKEIDKLELKYTPSAANFILINLNRTAQPVIEGLLSEGLIVRNMSAWGLKNFIR</sequence>
<reference evidence="6" key="1">
    <citation type="journal article" date="2014" name="Front. Microbiol.">
        <title>High frequency of phylogenetically diverse reductive dehalogenase-homologous genes in deep subseafloor sedimentary metagenomes.</title>
        <authorList>
            <person name="Kawai M."/>
            <person name="Futagami T."/>
            <person name="Toyoda A."/>
            <person name="Takaki Y."/>
            <person name="Nishi S."/>
            <person name="Hori S."/>
            <person name="Arai W."/>
            <person name="Tsubouchi T."/>
            <person name="Morono Y."/>
            <person name="Uchiyama I."/>
            <person name="Ito T."/>
            <person name="Fujiyama A."/>
            <person name="Inagaki F."/>
            <person name="Takami H."/>
        </authorList>
    </citation>
    <scope>NUCLEOTIDE SEQUENCE</scope>
    <source>
        <strain evidence="6">Expedition CK06-06</strain>
    </source>
</reference>
<evidence type="ECO:0000313" key="6">
    <source>
        <dbReference type="EMBL" id="GAH43699.1"/>
    </source>
</evidence>
<dbReference type="PANTHER" id="PTHR43643:SF3">
    <property type="entry name" value="HISTIDINOL-PHOSPHATE AMINOTRANSFERASE"/>
    <property type="match status" value="1"/>
</dbReference>
<dbReference type="InterPro" id="IPR015424">
    <property type="entry name" value="PyrdxlP-dep_Trfase"/>
</dbReference>
<dbReference type="GO" id="GO:0030170">
    <property type="term" value="F:pyridoxal phosphate binding"/>
    <property type="evidence" value="ECO:0007669"/>
    <property type="project" value="InterPro"/>
</dbReference>
<dbReference type="PANTHER" id="PTHR43643">
    <property type="entry name" value="HISTIDINOL-PHOSPHATE AMINOTRANSFERASE 2"/>
    <property type="match status" value="1"/>
</dbReference>
<keyword evidence="4" id="KW-0663">Pyridoxal phosphate</keyword>
<dbReference type="CDD" id="cd00609">
    <property type="entry name" value="AAT_like"/>
    <property type="match status" value="1"/>
</dbReference>
<feature type="domain" description="Aminotransferase class I/classII large" evidence="5">
    <location>
        <begin position="37"/>
        <end position="346"/>
    </location>
</feature>
<accession>X1GQ04</accession>
<comment type="cofactor">
    <cofactor evidence="1">
        <name>pyridoxal 5'-phosphate</name>
        <dbReference type="ChEBI" id="CHEBI:597326"/>
    </cofactor>
</comment>
<gene>
    <name evidence="6" type="ORF">S03H2_14376</name>
</gene>
<dbReference type="Gene3D" id="3.90.1150.10">
    <property type="entry name" value="Aspartate Aminotransferase, domain 1"/>
    <property type="match status" value="1"/>
</dbReference>
<dbReference type="InterPro" id="IPR015421">
    <property type="entry name" value="PyrdxlP-dep_Trfase_major"/>
</dbReference>
<dbReference type="InterPro" id="IPR004839">
    <property type="entry name" value="Aminotransferase_I/II_large"/>
</dbReference>
<dbReference type="InterPro" id="IPR015422">
    <property type="entry name" value="PyrdxlP-dep_Trfase_small"/>
</dbReference>
<feature type="non-terminal residue" evidence="6">
    <location>
        <position position="346"/>
    </location>
</feature>
<evidence type="ECO:0000256" key="2">
    <source>
        <dbReference type="ARBA" id="ARBA00022576"/>
    </source>
</evidence>
<evidence type="ECO:0000259" key="5">
    <source>
        <dbReference type="Pfam" id="PF00155"/>
    </source>
</evidence>
<dbReference type="SUPFAM" id="SSF53383">
    <property type="entry name" value="PLP-dependent transferases"/>
    <property type="match status" value="1"/>
</dbReference>
<keyword evidence="3" id="KW-0808">Transferase</keyword>
<protein>
    <recommendedName>
        <fullName evidence="5">Aminotransferase class I/classII large domain-containing protein</fullName>
    </recommendedName>
</protein>
<dbReference type="GO" id="GO:0004400">
    <property type="term" value="F:histidinol-phosphate transaminase activity"/>
    <property type="evidence" value="ECO:0007669"/>
    <property type="project" value="InterPro"/>
</dbReference>
<dbReference type="HAMAP" id="MF_01023">
    <property type="entry name" value="HisC_aminotrans_2"/>
    <property type="match status" value="1"/>
</dbReference>
<dbReference type="AlphaFoldDB" id="X1GQ04"/>
<dbReference type="GO" id="GO:0000105">
    <property type="term" value="P:L-histidine biosynthetic process"/>
    <property type="evidence" value="ECO:0007669"/>
    <property type="project" value="InterPro"/>
</dbReference>
<dbReference type="InterPro" id="IPR050106">
    <property type="entry name" value="HistidinolP_aminotransfase"/>
</dbReference>